<accession>A0A0G1LFE6</accession>
<sequence length="208" mass="23865">MSLLNFFFPRIVKLPDTKFNRNLYINFYGGQEPTLIGNGLIQSGHIMRSIWRQGMSGHLPYDFVPQKVLLLGLGTGSNARLISSLYPNALITAVEIDPGMEEIARKYCDLNKLNNLTVVIKDAFDFARDMKENYDLTLVDCFDGKYIPTKLERLDFYQLLKDHSRFILTNRLWHAEHIAASQAFMNSLATKFDFVKVHTRTNVIISLV</sequence>
<evidence type="ECO:0000313" key="6">
    <source>
        <dbReference type="EMBL" id="KKT67412.1"/>
    </source>
</evidence>
<proteinExistence type="inferred from homology"/>
<protein>
    <recommendedName>
        <fullName evidence="5">PABS domain-containing protein</fullName>
    </recommendedName>
</protein>
<feature type="domain" description="PABS" evidence="5">
    <location>
        <begin position="65"/>
        <end position="208"/>
    </location>
</feature>
<dbReference type="GO" id="GO:0016740">
    <property type="term" value="F:transferase activity"/>
    <property type="evidence" value="ECO:0007669"/>
    <property type="project" value="UniProtKB-UniRule"/>
</dbReference>
<dbReference type="PROSITE" id="PS51006">
    <property type="entry name" value="PABS_2"/>
    <property type="match status" value="1"/>
</dbReference>
<reference evidence="6 7" key="1">
    <citation type="journal article" date="2015" name="Nature">
        <title>rRNA introns, odd ribosomes, and small enigmatic genomes across a large radiation of phyla.</title>
        <authorList>
            <person name="Brown C.T."/>
            <person name="Hug L.A."/>
            <person name="Thomas B.C."/>
            <person name="Sharon I."/>
            <person name="Castelle C.J."/>
            <person name="Singh A."/>
            <person name="Wilkins M.J."/>
            <person name="Williams K.H."/>
            <person name="Banfield J.F."/>
        </authorList>
    </citation>
    <scope>NUCLEOTIDE SEQUENCE [LARGE SCALE GENOMIC DNA]</scope>
</reference>
<feature type="active site" description="Proton acceptor" evidence="4">
    <location>
        <position position="140"/>
    </location>
</feature>
<comment type="caution">
    <text evidence="6">The sequence shown here is derived from an EMBL/GenBank/DDBJ whole genome shotgun (WGS) entry which is preliminary data.</text>
</comment>
<name>A0A0G1LFE6_9BACT</name>
<dbReference type="PANTHER" id="PTHR43317">
    <property type="entry name" value="THERMOSPERMINE SYNTHASE ACAULIS5"/>
    <property type="match status" value="1"/>
</dbReference>
<evidence type="ECO:0000256" key="1">
    <source>
        <dbReference type="ARBA" id="ARBA00007867"/>
    </source>
</evidence>
<evidence type="ECO:0000256" key="2">
    <source>
        <dbReference type="ARBA" id="ARBA00022679"/>
    </source>
</evidence>
<dbReference type="CDD" id="cd02440">
    <property type="entry name" value="AdoMet_MTases"/>
    <property type="match status" value="1"/>
</dbReference>
<comment type="similarity">
    <text evidence="1">Belongs to the spermidine/spermine synthase family.</text>
</comment>
<dbReference type="InterPro" id="IPR030374">
    <property type="entry name" value="PABS"/>
</dbReference>
<evidence type="ECO:0000259" key="5">
    <source>
        <dbReference type="PROSITE" id="PS51006"/>
    </source>
</evidence>
<dbReference type="InterPro" id="IPR029063">
    <property type="entry name" value="SAM-dependent_MTases_sf"/>
</dbReference>
<evidence type="ECO:0000313" key="7">
    <source>
        <dbReference type="Proteomes" id="UP000034604"/>
    </source>
</evidence>
<keyword evidence="3 4" id="KW-0620">Polyamine biosynthesis</keyword>
<dbReference type="Proteomes" id="UP000034604">
    <property type="component" value="Unassembled WGS sequence"/>
</dbReference>
<keyword evidence="2 4" id="KW-0808">Transferase</keyword>
<dbReference type="Pfam" id="PF01564">
    <property type="entry name" value="Spermine_synth"/>
    <property type="match status" value="1"/>
</dbReference>
<dbReference type="SUPFAM" id="SSF53335">
    <property type="entry name" value="S-adenosyl-L-methionine-dependent methyltransferases"/>
    <property type="match status" value="1"/>
</dbReference>
<organism evidence="6 7">
    <name type="scientific">Candidatus Collierbacteria bacterium GW2011_GWB1_44_35</name>
    <dbReference type="NCBI Taxonomy" id="1618383"/>
    <lineage>
        <taxon>Bacteria</taxon>
        <taxon>Candidatus Collieribacteriota</taxon>
    </lineage>
</organism>
<dbReference type="EMBL" id="LCJA01000025">
    <property type="protein sequence ID" value="KKT67412.1"/>
    <property type="molecule type" value="Genomic_DNA"/>
</dbReference>
<evidence type="ECO:0000256" key="4">
    <source>
        <dbReference type="PROSITE-ProRule" id="PRU00354"/>
    </source>
</evidence>
<gene>
    <name evidence="6" type="ORF">UW62_C0025G0006</name>
</gene>
<evidence type="ECO:0000256" key="3">
    <source>
        <dbReference type="ARBA" id="ARBA00023115"/>
    </source>
</evidence>
<dbReference type="Gene3D" id="3.40.50.150">
    <property type="entry name" value="Vaccinia Virus protein VP39"/>
    <property type="match status" value="1"/>
</dbReference>
<dbReference type="PANTHER" id="PTHR43317:SF1">
    <property type="entry name" value="THERMOSPERMINE SYNTHASE ACAULIS5"/>
    <property type="match status" value="1"/>
</dbReference>
<dbReference type="AlphaFoldDB" id="A0A0G1LFE6"/>
<dbReference type="GO" id="GO:0006596">
    <property type="term" value="P:polyamine biosynthetic process"/>
    <property type="evidence" value="ECO:0007669"/>
    <property type="project" value="UniProtKB-UniRule"/>
</dbReference>